<proteinExistence type="predicted"/>
<feature type="transmembrane region" description="Helical" evidence="1">
    <location>
        <begin position="267"/>
        <end position="290"/>
    </location>
</feature>
<feature type="domain" description="DUF6534" evidence="2">
    <location>
        <begin position="35"/>
        <end position="146"/>
    </location>
</feature>
<accession>A0A0D0BVC9</accession>
<protein>
    <recommendedName>
        <fullName evidence="2">DUF6534 domain-containing protein</fullName>
    </recommendedName>
</protein>
<gene>
    <name evidence="3" type="ORF">GYMLUDRAFT_245157</name>
</gene>
<keyword evidence="4" id="KW-1185">Reference proteome</keyword>
<evidence type="ECO:0000259" key="2">
    <source>
        <dbReference type="Pfam" id="PF20152"/>
    </source>
</evidence>
<dbReference type="EMBL" id="KN834779">
    <property type="protein sequence ID" value="KIK59471.1"/>
    <property type="molecule type" value="Genomic_DNA"/>
</dbReference>
<dbReference type="PANTHER" id="PTHR40465">
    <property type="entry name" value="CHROMOSOME 1, WHOLE GENOME SHOTGUN SEQUENCE"/>
    <property type="match status" value="1"/>
</dbReference>
<dbReference type="InterPro" id="IPR045339">
    <property type="entry name" value="DUF6534"/>
</dbReference>
<dbReference type="HOGENOM" id="CLU_361321_0_0_1"/>
<evidence type="ECO:0000313" key="4">
    <source>
        <dbReference type="Proteomes" id="UP000053593"/>
    </source>
</evidence>
<sequence length="774" mass="86832">MAQINDFVFRASHLSVEEILFVMEPYTILVNSLGAACDILITSAIVFFLHKFQKKFSRGALKRTNRLLLSVVRVLQSKLSAPKAYAALFVQIIFSLTAGIASSVCAILVLLLSAVYPTTNVEFPFYFMLPRLYTNSILATLNVRDHLQEHDTGSGWFTSGDFDSNFRLGNTNSVYRPNESHELVQLDGLSARQDRTEKAILVAEPTFTAATNVNIWIEMRVTVMCAEQMYPRPPLVVSPPSYNRKTDLSVRAIHLSAGELTTVLEPYMILVNSLGAACDILIAFAIVFFLQKFQKTFSRGALKRTNHLLLSVMIFSVTAGIASSFCAILVLSFSVVYPGTNIGFPFYFVLPRLYTNSILATLNAREYLQEHNTVSGWFTSGDFDSNFRVGNTNSLYRPNELHELVQLDGLSSRQDHTEKSEAVRIAELKSAAAINGNVWIGRQATSDQLYNEEAGIIRVVATTLKRISAPKVSSSIFEDPSVSHDYFETISCLHGFIFWAIINEGAFVLAQAIDYGWLSAIYSSVYFVKKKGEVYVNFTTRMCDYLTSLILSFFTVPSILRRFLKYTNNALAADRKTFEFKAPVSSSLAKFGTAWREAIAKVEYFVLLEERYKSTTVICTSTEHMDWNAGYRQVWAANVSLSSPRGLSIQGNNYDVPFIKFIVRQTLEAHCTSVLQSLVDYYRRHLPSGPGSPCTETGTKLLSSSALLLLDLYMTNRDHKCKELFEPLCDAPKMFVDPVRVGMEKERVGIREVRYYAILYGYSVSGVFDLFPGL</sequence>
<keyword evidence="1" id="KW-1133">Transmembrane helix</keyword>
<dbReference type="OrthoDB" id="3069944at2759"/>
<name>A0A0D0BVC9_9AGAR</name>
<dbReference type="AlphaFoldDB" id="A0A0D0BVC9"/>
<feature type="transmembrane region" description="Helical" evidence="1">
    <location>
        <begin position="28"/>
        <end position="49"/>
    </location>
</feature>
<dbReference type="PANTHER" id="PTHR40465:SF1">
    <property type="entry name" value="DUF6534 DOMAIN-CONTAINING PROTEIN"/>
    <property type="match status" value="1"/>
</dbReference>
<feature type="transmembrane region" description="Helical" evidence="1">
    <location>
        <begin position="85"/>
        <end position="116"/>
    </location>
</feature>
<evidence type="ECO:0000313" key="3">
    <source>
        <dbReference type="EMBL" id="KIK59471.1"/>
    </source>
</evidence>
<feature type="transmembrane region" description="Helical" evidence="1">
    <location>
        <begin position="310"/>
        <end position="337"/>
    </location>
</feature>
<reference evidence="3 4" key="1">
    <citation type="submission" date="2014-04" db="EMBL/GenBank/DDBJ databases">
        <title>Evolutionary Origins and Diversification of the Mycorrhizal Mutualists.</title>
        <authorList>
            <consortium name="DOE Joint Genome Institute"/>
            <consortium name="Mycorrhizal Genomics Consortium"/>
            <person name="Kohler A."/>
            <person name="Kuo A."/>
            <person name="Nagy L.G."/>
            <person name="Floudas D."/>
            <person name="Copeland A."/>
            <person name="Barry K.W."/>
            <person name="Cichocki N."/>
            <person name="Veneault-Fourrey C."/>
            <person name="LaButti K."/>
            <person name="Lindquist E.A."/>
            <person name="Lipzen A."/>
            <person name="Lundell T."/>
            <person name="Morin E."/>
            <person name="Murat C."/>
            <person name="Riley R."/>
            <person name="Ohm R."/>
            <person name="Sun H."/>
            <person name="Tunlid A."/>
            <person name="Henrissat B."/>
            <person name="Grigoriev I.V."/>
            <person name="Hibbett D.S."/>
            <person name="Martin F."/>
        </authorList>
    </citation>
    <scope>NUCLEOTIDE SEQUENCE [LARGE SCALE GENOMIC DNA]</scope>
    <source>
        <strain evidence="3 4">FD-317 M1</strain>
    </source>
</reference>
<feature type="domain" description="DUF6534" evidence="2">
    <location>
        <begin position="276"/>
        <end position="367"/>
    </location>
</feature>
<keyword evidence="1" id="KW-0472">Membrane</keyword>
<dbReference type="Pfam" id="PF20152">
    <property type="entry name" value="DUF6534"/>
    <property type="match status" value="2"/>
</dbReference>
<dbReference type="Proteomes" id="UP000053593">
    <property type="component" value="Unassembled WGS sequence"/>
</dbReference>
<evidence type="ECO:0000256" key="1">
    <source>
        <dbReference type="SAM" id="Phobius"/>
    </source>
</evidence>
<organism evidence="3 4">
    <name type="scientific">Collybiopsis luxurians FD-317 M1</name>
    <dbReference type="NCBI Taxonomy" id="944289"/>
    <lineage>
        <taxon>Eukaryota</taxon>
        <taxon>Fungi</taxon>
        <taxon>Dikarya</taxon>
        <taxon>Basidiomycota</taxon>
        <taxon>Agaricomycotina</taxon>
        <taxon>Agaricomycetes</taxon>
        <taxon>Agaricomycetidae</taxon>
        <taxon>Agaricales</taxon>
        <taxon>Marasmiineae</taxon>
        <taxon>Omphalotaceae</taxon>
        <taxon>Collybiopsis</taxon>
        <taxon>Collybiopsis luxurians</taxon>
    </lineage>
</organism>
<keyword evidence="1" id="KW-0812">Transmembrane</keyword>